<proteinExistence type="predicted"/>
<dbReference type="EMBL" id="GBHO01019733">
    <property type="protein sequence ID" value="JAG23871.1"/>
    <property type="molecule type" value="Transcribed_RNA"/>
</dbReference>
<dbReference type="AlphaFoldDB" id="A0A0A9XWV1"/>
<evidence type="ECO:0000259" key="5">
    <source>
        <dbReference type="PROSITE" id="PS50808"/>
    </source>
</evidence>
<organism evidence="6">
    <name type="scientific">Lygus hesperus</name>
    <name type="common">Western plant bug</name>
    <dbReference type="NCBI Taxonomy" id="30085"/>
    <lineage>
        <taxon>Eukaryota</taxon>
        <taxon>Metazoa</taxon>
        <taxon>Ecdysozoa</taxon>
        <taxon>Arthropoda</taxon>
        <taxon>Hexapoda</taxon>
        <taxon>Insecta</taxon>
        <taxon>Pterygota</taxon>
        <taxon>Neoptera</taxon>
        <taxon>Paraneoptera</taxon>
        <taxon>Hemiptera</taxon>
        <taxon>Heteroptera</taxon>
        <taxon>Panheteroptera</taxon>
        <taxon>Cimicomorpha</taxon>
        <taxon>Miridae</taxon>
        <taxon>Mirini</taxon>
        <taxon>Lygus</taxon>
    </lineage>
</organism>
<sequence length="112" mass="12372">MNSTKQSKQCVCLLSRKTSPIWLHFDIVNNGSHGKCRYCGANISVRNSNTCNLARHMKAKHPTIKIRPETGDGNGTRLTFHSKEVHLPSTVLGSISIGDPLKTLPRILPKPD</sequence>
<dbReference type="SUPFAM" id="SSF57667">
    <property type="entry name" value="beta-beta-alpha zinc fingers"/>
    <property type="match status" value="1"/>
</dbReference>
<keyword evidence="2 4" id="KW-0863">Zinc-finger</keyword>
<accession>A0A0A9XWV1</accession>
<dbReference type="PROSITE" id="PS50808">
    <property type="entry name" value="ZF_BED"/>
    <property type="match status" value="1"/>
</dbReference>
<evidence type="ECO:0000313" key="6">
    <source>
        <dbReference type="EMBL" id="JAG23871.1"/>
    </source>
</evidence>
<dbReference type="InterPro" id="IPR036236">
    <property type="entry name" value="Znf_C2H2_sf"/>
</dbReference>
<keyword evidence="3" id="KW-0862">Zinc</keyword>
<dbReference type="GO" id="GO:0008270">
    <property type="term" value="F:zinc ion binding"/>
    <property type="evidence" value="ECO:0007669"/>
    <property type="project" value="UniProtKB-KW"/>
</dbReference>
<dbReference type="GO" id="GO:0003677">
    <property type="term" value="F:DNA binding"/>
    <property type="evidence" value="ECO:0007669"/>
    <property type="project" value="InterPro"/>
</dbReference>
<evidence type="ECO:0000256" key="2">
    <source>
        <dbReference type="ARBA" id="ARBA00022771"/>
    </source>
</evidence>
<feature type="non-terminal residue" evidence="6">
    <location>
        <position position="112"/>
    </location>
</feature>
<evidence type="ECO:0000256" key="1">
    <source>
        <dbReference type="ARBA" id="ARBA00022723"/>
    </source>
</evidence>
<dbReference type="SMART" id="SM00614">
    <property type="entry name" value="ZnF_BED"/>
    <property type="match status" value="1"/>
</dbReference>
<reference evidence="6" key="1">
    <citation type="journal article" date="2014" name="PLoS ONE">
        <title>Transcriptome-Based Identification of ABC Transporters in the Western Tarnished Plant Bug Lygus hesperus.</title>
        <authorList>
            <person name="Hull J.J."/>
            <person name="Chaney K."/>
            <person name="Geib S.M."/>
            <person name="Fabrick J.A."/>
            <person name="Brent C.S."/>
            <person name="Walsh D."/>
            <person name="Lavine L.C."/>
        </authorList>
    </citation>
    <scope>NUCLEOTIDE SEQUENCE</scope>
</reference>
<protein>
    <submittedName>
        <fullName evidence="6">Zinc finger BED domain-containing protein 4</fullName>
    </submittedName>
</protein>
<evidence type="ECO:0000256" key="3">
    <source>
        <dbReference type="ARBA" id="ARBA00022833"/>
    </source>
</evidence>
<dbReference type="InterPro" id="IPR003656">
    <property type="entry name" value="Znf_BED"/>
</dbReference>
<keyword evidence="1" id="KW-0479">Metal-binding</keyword>
<gene>
    <name evidence="6" type="primary">ZBED4_0</name>
    <name evidence="6" type="ORF">CM83_52652</name>
</gene>
<feature type="domain" description="BED-type" evidence="5">
    <location>
        <begin position="16"/>
        <end position="68"/>
    </location>
</feature>
<reference evidence="6" key="2">
    <citation type="submission" date="2014-07" db="EMBL/GenBank/DDBJ databases">
        <authorList>
            <person name="Hull J."/>
        </authorList>
    </citation>
    <scope>NUCLEOTIDE SEQUENCE</scope>
</reference>
<dbReference type="Pfam" id="PF02892">
    <property type="entry name" value="zf-BED"/>
    <property type="match status" value="1"/>
</dbReference>
<evidence type="ECO:0000256" key="4">
    <source>
        <dbReference type="PROSITE-ProRule" id="PRU00027"/>
    </source>
</evidence>
<name>A0A0A9XWV1_LYGHE</name>